<evidence type="ECO:0000256" key="3">
    <source>
        <dbReference type="ARBA" id="ARBA00022571"/>
    </source>
</evidence>
<feature type="domain" description="Argininosuccinate lyase C-terminal" evidence="8">
    <location>
        <begin position="379"/>
        <end position="456"/>
    </location>
</feature>
<evidence type="ECO:0000256" key="5">
    <source>
        <dbReference type="ARBA" id="ARBA00023239"/>
    </source>
</evidence>
<dbReference type="InterPro" id="IPR009049">
    <property type="entry name" value="Argininosuccinate_lyase"/>
</dbReference>
<comment type="caution">
    <text evidence="9">The sequence shown here is derived from an EMBL/GenBank/DDBJ whole genome shotgun (WGS) entry which is preliminary data.</text>
</comment>
<name>A0ABT4TDI3_9ACTN</name>
<dbReference type="Gene3D" id="1.10.40.30">
    <property type="entry name" value="Fumarase/aspartase (C-terminal domain)"/>
    <property type="match status" value="1"/>
</dbReference>
<evidence type="ECO:0000313" key="10">
    <source>
        <dbReference type="Proteomes" id="UP001212498"/>
    </source>
</evidence>
<dbReference type="EMBL" id="JAPNUD010000245">
    <property type="protein sequence ID" value="MDA0647006.1"/>
    <property type="molecule type" value="Genomic_DNA"/>
</dbReference>
<dbReference type="EC" id="4.3.2.1" evidence="2"/>
<keyword evidence="4" id="KW-0028">Amino-acid biosynthesis</keyword>
<keyword evidence="10" id="KW-1185">Reference proteome</keyword>
<dbReference type="InterPro" id="IPR000362">
    <property type="entry name" value="Fumarate_lyase_fam"/>
</dbReference>
<dbReference type="PANTHER" id="PTHR43814">
    <property type="entry name" value="ARGININOSUCCINATE LYASE"/>
    <property type="match status" value="1"/>
</dbReference>
<dbReference type="Gene3D" id="1.20.200.10">
    <property type="entry name" value="Fumarase/aspartase (Central domain)"/>
    <property type="match status" value="1"/>
</dbReference>
<feature type="region of interest" description="Disordered" evidence="6">
    <location>
        <begin position="1"/>
        <end position="26"/>
    </location>
</feature>
<proteinExistence type="predicted"/>
<dbReference type="InterPro" id="IPR024083">
    <property type="entry name" value="Fumarase/histidase_N"/>
</dbReference>
<evidence type="ECO:0000259" key="7">
    <source>
        <dbReference type="Pfam" id="PF00206"/>
    </source>
</evidence>
<dbReference type="Pfam" id="PF00206">
    <property type="entry name" value="Lyase_1"/>
    <property type="match status" value="1"/>
</dbReference>
<dbReference type="InterPro" id="IPR008948">
    <property type="entry name" value="L-Aspartase-like"/>
</dbReference>
<dbReference type="Proteomes" id="UP001212498">
    <property type="component" value="Unassembled WGS sequence"/>
</dbReference>
<dbReference type="InterPro" id="IPR022761">
    <property type="entry name" value="Fumarate_lyase_N"/>
</dbReference>
<keyword evidence="3" id="KW-0055">Arginine biosynthesis</keyword>
<accession>A0ABT4TDI3</accession>
<comment type="pathway">
    <text evidence="1">Amino-acid biosynthesis; L-arginine biosynthesis; L-arginine from L-ornithine and carbamoyl phosphate: step 3/3.</text>
</comment>
<protein>
    <recommendedName>
        <fullName evidence="2">argininosuccinate lyase</fullName>
        <ecNumber evidence="2">4.3.2.1</ecNumber>
    </recommendedName>
</protein>
<evidence type="ECO:0000256" key="4">
    <source>
        <dbReference type="ARBA" id="ARBA00022605"/>
    </source>
</evidence>
<dbReference type="Pfam" id="PF14698">
    <property type="entry name" value="ASL_C2"/>
    <property type="match status" value="1"/>
</dbReference>
<dbReference type="SUPFAM" id="SSF48557">
    <property type="entry name" value="L-aspartase-like"/>
    <property type="match status" value="1"/>
</dbReference>
<dbReference type="PRINTS" id="PR00145">
    <property type="entry name" value="ARGSUCLYASE"/>
</dbReference>
<keyword evidence="5 9" id="KW-0456">Lyase</keyword>
<sequence length="527" mass="57046">MIDDGLPSAPSAHHRGGLDRLGPPVEGPAQELIDSGFALENADSPLLHAGLNLADLAHLVDLHERGVVPYSAAEQLMRVLLRAVRTPAEDFPYDPAFGEPYNSRERYFTAQIGDDAGWLHAGRPRREAVRIALRLHVRSVLEDLIEASAELAQAIAKVAAGNSTTWLPDQTYLQHAQPSTFGHYLVSFAYPVLRDAERLMDALTWVNTSPGGAGCVNGSRLLADRGRVAELLGFEGFIQHTRDAMWQIDGLIAALSHASSLLTTQSKLAEDLEIWASNEFDYITIADGFSRSSVLMPQKRNPYALSIIRGASGTLIGRLTGFLAVSKSPSARSDNLIYAYGEIPRALDLALRTTRLTSGVIRSMTVNADRMWEALESGFSQATDLAEFVMQTCRVDYRTAYQVVGIAVREASREGLRGIDLDAARLESAAQQYAGISLGLEGRDLTEILDPRHIVETRTLAGGAAPPVVEAMAADCLAEATALLGRARTARASFEHSEAALVALAENFIKGDPAEGNDIKGETDERH</sequence>
<feature type="domain" description="Fumarate lyase N-terminal" evidence="7">
    <location>
        <begin position="114"/>
        <end position="317"/>
    </location>
</feature>
<evidence type="ECO:0000256" key="1">
    <source>
        <dbReference type="ARBA" id="ARBA00004941"/>
    </source>
</evidence>
<reference evidence="9 10" key="1">
    <citation type="submission" date="2022-11" db="EMBL/GenBank/DDBJ databases">
        <title>Nonomuraea corallina sp. nov., a new species of the genus Nonomuraea isolated from sea side sediment in Thai sea.</title>
        <authorList>
            <person name="Ngamcharungchit C."/>
            <person name="Matsumoto A."/>
            <person name="Suriyachadkun C."/>
            <person name="Panbangred W."/>
            <person name="Inahashi Y."/>
            <person name="Intra B."/>
        </authorList>
    </citation>
    <scope>NUCLEOTIDE SEQUENCE [LARGE SCALE GENOMIC DNA]</scope>
    <source>
        <strain evidence="9 10">DSM 43553</strain>
    </source>
</reference>
<dbReference type="PANTHER" id="PTHR43814:SF1">
    <property type="entry name" value="ARGININOSUCCINATE LYASE"/>
    <property type="match status" value="1"/>
</dbReference>
<organism evidence="9 10">
    <name type="scientific">Nonomuraea ferruginea</name>
    <dbReference type="NCBI Taxonomy" id="46174"/>
    <lineage>
        <taxon>Bacteria</taxon>
        <taxon>Bacillati</taxon>
        <taxon>Actinomycetota</taxon>
        <taxon>Actinomycetes</taxon>
        <taxon>Streptosporangiales</taxon>
        <taxon>Streptosporangiaceae</taxon>
        <taxon>Nonomuraea</taxon>
    </lineage>
</organism>
<evidence type="ECO:0000256" key="6">
    <source>
        <dbReference type="SAM" id="MobiDB-lite"/>
    </source>
</evidence>
<dbReference type="CDD" id="cd01359">
    <property type="entry name" value="Argininosuccinate_lyase"/>
    <property type="match status" value="1"/>
</dbReference>
<dbReference type="Gene3D" id="1.10.275.10">
    <property type="entry name" value="Fumarase/aspartase (N-terminal domain)"/>
    <property type="match status" value="1"/>
</dbReference>
<dbReference type="GO" id="GO:0016829">
    <property type="term" value="F:lyase activity"/>
    <property type="evidence" value="ECO:0007669"/>
    <property type="project" value="UniProtKB-KW"/>
</dbReference>
<evidence type="ECO:0000256" key="2">
    <source>
        <dbReference type="ARBA" id="ARBA00012338"/>
    </source>
</evidence>
<evidence type="ECO:0000259" key="8">
    <source>
        <dbReference type="Pfam" id="PF14698"/>
    </source>
</evidence>
<dbReference type="RefSeq" id="WP_271280107.1">
    <property type="nucleotide sequence ID" value="NZ_BAABFD010000006.1"/>
</dbReference>
<dbReference type="PRINTS" id="PR00149">
    <property type="entry name" value="FUMRATELYASE"/>
</dbReference>
<gene>
    <name evidence="9" type="ORF">OUY24_40820</name>
</gene>
<evidence type="ECO:0000313" key="9">
    <source>
        <dbReference type="EMBL" id="MDA0647006.1"/>
    </source>
</evidence>
<dbReference type="InterPro" id="IPR029419">
    <property type="entry name" value="Arg_succ_lyase_C"/>
</dbReference>